<evidence type="ECO:0000256" key="1">
    <source>
        <dbReference type="SAM" id="MobiDB-lite"/>
    </source>
</evidence>
<feature type="region of interest" description="Disordered" evidence="1">
    <location>
        <begin position="32"/>
        <end position="122"/>
    </location>
</feature>
<organism evidence="2 3">
    <name type="scientific">Streptomyces cinereoruber</name>
    <dbReference type="NCBI Taxonomy" id="67260"/>
    <lineage>
        <taxon>Bacteria</taxon>
        <taxon>Bacillati</taxon>
        <taxon>Actinomycetota</taxon>
        <taxon>Actinomycetes</taxon>
        <taxon>Kitasatosporales</taxon>
        <taxon>Streptomycetaceae</taxon>
        <taxon>Streptomyces</taxon>
    </lineage>
</organism>
<proteinExistence type="predicted"/>
<sequence>MNGYWCGRASWPPTTAYAGAIPSGLAPITAPATAATNLRAHPRARPMENSEPSTPSSPGPPMCKDVSSARSPARVGINEPDGLRSPGQSDRTGVRDRPRHPGKRSVTGAPYRLSERCGWLDT</sequence>
<name>A0AAV4KIV6_9ACTN</name>
<reference evidence="2 3" key="1">
    <citation type="journal article" date="2014" name="Int. J. Syst. Evol. Microbiol.">
        <title>Complete genome sequence of Corynebacterium casei LMG S-19264T (=DSM 44701T), isolated from a smear-ripened cheese.</title>
        <authorList>
            <consortium name="US DOE Joint Genome Institute (JGI-PGF)"/>
            <person name="Walter F."/>
            <person name="Albersmeier A."/>
            <person name="Kalinowski J."/>
            <person name="Ruckert C."/>
        </authorList>
    </citation>
    <scope>NUCLEOTIDE SEQUENCE [LARGE SCALE GENOMIC DNA]</scope>
    <source>
        <strain evidence="2 3">JCM 4205</strain>
    </source>
</reference>
<comment type="caution">
    <text evidence="2">The sequence shown here is derived from an EMBL/GenBank/DDBJ whole genome shotgun (WGS) entry which is preliminary data.</text>
</comment>
<evidence type="ECO:0000313" key="3">
    <source>
        <dbReference type="Proteomes" id="UP000642014"/>
    </source>
</evidence>
<dbReference type="Proteomes" id="UP000642014">
    <property type="component" value="Unassembled WGS sequence"/>
</dbReference>
<protein>
    <submittedName>
        <fullName evidence="2">Uncharacterized protein</fullName>
    </submittedName>
</protein>
<accession>A0AAV4KIV6</accession>
<dbReference type="EMBL" id="BMSJ01000002">
    <property type="protein sequence ID" value="GGR16582.1"/>
    <property type="molecule type" value="Genomic_DNA"/>
</dbReference>
<dbReference type="AlphaFoldDB" id="A0AAV4KIV6"/>
<evidence type="ECO:0000313" key="2">
    <source>
        <dbReference type="EMBL" id="GGR16582.1"/>
    </source>
</evidence>
<gene>
    <name evidence="2" type="ORF">GCM10010497_18630</name>
</gene>